<dbReference type="InterPro" id="IPR043128">
    <property type="entry name" value="Rev_trsase/Diguanyl_cyclase"/>
</dbReference>
<evidence type="ECO:0000313" key="5">
    <source>
        <dbReference type="EMBL" id="MFC7407598.1"/>
    </source>
</evidence>
<feature type="domain" description="HAMP" evidence="3">
    <location>
        <begin position="201"/>
        <end position="255"/>
    </location>
</feature>
<evidence type="ECO:0000259" key="4">
    <source>
        <dbReference type="PROSITE" id="PS50887"/>
    </source>
</evidence>
<dbReference type="RefSeq" id="WP_382219322.1">
    <property type="nucleotide sequence ID" value="NZ_JBHTCA010000001.1"/>
</dbReference>
<evidence type="ECO:0000259" key="2">
    <source>
        <dbReference type="PROSITE" id="PS50883"/>
    </source>
</evidence>
<dbReference type="Proteomes" id="UP001596501">
    <property type="component" value="Unassembled WGS sequence"/>
</dbReference>
<dbReference type="InterPro" id="IPR003660">
    <property type="entry name" value="HAMP_dom"/>
</dbReference>
<gene>
    <name evidence="5" type="ORF">ACFQPB_01850</name>
</gene>
<dbReference type="NCBIfam" id="TIGR00254">
    <property type="entry name" value="GGDEF"/>
    <property type="match status" value="1"/>
</dbReference>
<dbReference type="InterPro" id="IPR029787">
    <property type="entry name" value="Nucleotide_cyclase"/>
</dbReference>
<dbReference type="SUPFAM" id="SSF141868">
    <property type="entry name" value="EAL domain-like"/>
    <property type="match status" value="1"/>
</dbReference>
<dbReference type="EMBL" id="JBHTCA010000001">
    <property type="protein sequence ID" value="MFC7407598.1"/>
    <property type="molecule type" value="Genomic_DNA"/>
</dbReference>
<organism evidence="5 6">
    <name type="scientific">Hydrogenophaga atypica</name>
    <dbReference type="NCBI Taxonomy" id="249409"/>
    <lineage>
        <taxon>Bacteria</taxon>
        <taxon>Pseudomonadati</taxon>
        <taxon>Pseudomonadota</taxon>
        <taxon>Betaproteobacteria</taxon>
        <taxon>Burkholderiales</taxon>
        <taxon>Comamonadaceae</taxon>
        <taxon>Hydrogenophaga</taxon>
    </lineage>
</organism>
<keyword evidence="1" id="KW-0472">Membrane</keyword>
<feature type="domain" description="GGDEF" evidence="4">
    <location>
        <begin position="298"/>
        <end position="431"/>
    </location>
</feature>
<proteinExistence type="predicted"/>
<dbReference type="Pfam" id="PF00563">
    <property type="entry name" value="EAL"/>
    <property type="match status" value="1"/>
</dbReference>
<dbReference type="PROSITE" id="PS50885">
    <property type="entry name" value="HAMP"/>
    <property type="match status" value="1"/>
</dbReference>
<dbReference type="CDD" id="cd01949">
    <property type="entry name" value="GGDEF"/>
    <property type="match status" value="1"/>
</dbReference>
<keyword evidence="1" id="KW-0812">Transmembrane</keyword>
<evidence type="ECO:0000313" key="6">
    <source>
        <dbReference type="Proteomes" id="UP001596501"/>
    </source>
</evidence>
<dbReference type="SUPFAM" id="SSF55073">
    <property type="entry name" value="Nucleotide cyclase"/>
    <property type="match status" value="1"/>
</dbReference>
<dbReference type="Pfam" id="PF00990">
    <property type="entry name" value="GGDEF"/>
    <property type="match status" value="1"/>
</dbReference>
<dbReference type="PANTHER" id="PTHR44757:SF2">
    <property type="entry name" value="BIOFILM ARCHITECTURE MAINTENANCE PROTEIN MBAA"/>
    <property type="match status" value="1"/>
</dbReference>
<dbReference type="InterPro" id="IPR052155">
    <property type="entry name" value="Biofilm_reg_signaling"/>
</dbReference>
<dbReference type="InterPro" id="IPR035919">
    <property type="entry name" value="EAL_sf"/>
</dbReference>
<dbReference type="Gene3D" id="6.10.340.10">
    <property type="match status" value="1"/>
</dbReference>
<dbReference type="Gene3D" id="3.30.70.270">
    <property type="match status" value="1"/>
</dbReference>
<feature type="transmembrane region" description="Helical" evidence="1">
    <location>
        <begin position="37"/>
        <end position="55"/>
    </location>
</feature>
<keyword evidence="6" id="KW-1185">Reference proteome</keyword>
<dbReference type="CDD" id="cd01948">
    <property type="entry name" value="EAL"/>
    <property type="match status" value="1"/>
</dbReference>
<feature type="transmembrane region" description="Helical" evidence="1">
    <location>
        <begin position="180"/>
        <end position="199"/>
    </location>
</feature>
<dbReference type="SMART" id="SM00052">
    <property type="entry name" value="EAL"/>
    <property type="match status" value="1"/>
</dbReference>
<feature type="domain" description="EAL" evidence="2">
    <location>
        <begin position="440"/>
        <end position="694"/>
    </location>
</feature>
<dbReference type="InterPro" id="IPR000160">
    <property type="entry name" value="GGDEF_dom"/>
</dbReference>
<dbReference type="PROSITE" id="PS50887">
    <property type="entry name" value="GGDEF"/>
    <property type="match status" value="1"/>
</dbReference>
<evidence type="ECO:0000256" key="1">
    <source>
        <dbReference type="SAM" id="Phobius"/>
    </source>
</evidence>
<accession>A0ABW2QDP7</accession>
<dbReference type="PANTHER" id="PTHR44757">
    <property type="entry name" value="DIGUANYLATE CYCLASE DGCP"/>
    <property type="match status" value="1"/>
</dbReference>
<dbReference type="Gene3D" id="3.20.20.450">
    <property type="entry name" value="EAL domain"/>
    <property type="match status" value="1"/>
</dbReference>
<keyword evidence="1" id="KW-1133">Transmembrane helix</keyword>
<comment type="caution">
    <text evidence="5">The sequence shown here is derived from an EMBL/GenBank/DDBJ whole genome shotgun (WGS) entry which is preliminary data.</text>
</comment>
<protein>
    <submittedName>
        <fullName evidence="5">Bifunctional diguanylate cyclase/phosphodiesterase</fullName>
    </submittedName>
</protein>
<evidence type="ECO:0000259" key="3">
    <source>
        <dbReference type="PROSITE" id="PS50885"/>
    </source>
</evidence>
<sequence length="698" mass="77599">MSAPVPPPDDSPAAPQTPAPWGRLQQWWAGLSLRASLLWVLGVTLVTPALLLLVVGQRIAQTQQQTLLAEAMQSVMVVGSASLGDPMWAIDTPAIEAAMRRLLDNPAVVGVRVREERPDAQAIEMGSPTMLARLQRGEAVDGVVVRREEIFREGLLLGSLQVWFDTRLQSPAVRQGQWQLVALVLLQMCASLLVLSVFLTRRVARPVERLKALASAMVAHGAEPSARTERRRLDELGQLGRLMFEVQQQLQDSFGALEEKNRQLQHMALYDALTGLPNRNLFRELVEHDIGQAQRAGGRFGLLFVDLDRFKTINDALGHAMGDQLLIEVAHRLRSTLREADVACRQSGDEFMVLARQVVDWQELATLSERLLQALARPVLLGNTPARVSGSIGIAMFPDDASDFETLVKHADVAMYQAKSLGRARYSFFLPEFNTRRQASVALEQQLSEAIERREFVLHYQPQVHAQHGHMVGCEALLRWRHPARGLLAPGEFITMAEESGLIAEMGLWVRDEACAQLARWKAEGLRPGVMAINVSALEFRDHRLVDSLRDAMMRHDIAPQEVEVELTESALMADSDTSLRIIDRLVELGVRLAIDDFGTGYSSLAYLKRLRPHQLKIDRSFVRDIATDADDRAIVKGVIGLASTLGMDVTAEGVEDEGQRSFLCQEGCTYLQGYGIARPMPAEDVARWMRERVVSPV</sequence>
<name>A0ABW2QDP7_9BURK</name>
<dbReference type="SMART" id="SM00267">
    <property type="entry name" value="GGDEF"/>
    <property type="match status" value="1"/>
</dbReference>
<reference evidence="6" key="1">
    <citation type="journal article" date="2019" name="Int. J. Syst. Evol. Microbiol.">
        <title>The Global Catalogue of Microorganisms (GCM) 10K type strain sequencing project: providing services to taxonomists for standard genome sequencing and annotation.</title>
        <authorList>
            <consortium name="The Broad Institute Genomics Platform"/>
            <consortium name="The Broad Institute Genome Sequencing Center for Infectious Disease"/>
            <person name="Wu L."/>
            <person name="Ma J."/>
        </authorList>
    </citation>
    <scope>NUCLEOTIDE SEQUENCE [LARGE SCALE GENOMIC DNA]</scope>
    <source>
        <strain evidence="6">CGMCC 1.12371</strain>
    </source>
</reference>
<dbReference type="PROSITE" id="PS50883">
    <property type="entry name" value="EAL"/>
    <property type="match status" value="1"/>
</dbReference>
<dbReference type="InterPro" id="IPR001633">
    <property type="entry name" value="EAL_dom"/>
</dbReference>